<dbReference type="Pfam" id="PF04149">
    <property type="entry name" value="DUF397"/>
    <property type="match status" value="1"/>
</dbReference>
<name>A0A5C4VD25_9ACTN</name>
<accession>A0A5C4VD25</accession>
<dbReference type="EMBL" id="VDGT01000002">
    <property type="protein sequence ID" value="TNM33702.1"/>
    <property type="molecule type" value="Genomic_DNA"/>
</dbReference>
<organism evidence="2 3">
    <name type="scientific">Streptomyces sedi</name>
    <dbReference type="NCBI Taxonomy" id="555059"/>
    <lineage>
        <taxon>Bacteria</taxon>
        <taxon>Bacillati</taxon>
        <taxon>Actinomycetota</taxon>
        <taxon>Actinomycetes</taxon>
        <taxon>Kitasatosporales</taxon>
        <taxon>Streptomycetaceae</taxon>
        <taxon>Streptomyces</taxon>
    </lineage>
</organism>
<gene>
    <name evidence="2" type="ORF">FH715_04655</name>
</gene>
<dbReference type="AlphaFoldDB" id="A0A5C4VD25"/>
<protein>
    <submittedName>
        <fullName evidence="2">DUF397 domain-containing protein</fullName>
    </submittedName>
</protein>
<evidence type="ECO:0000313" key="3">
    <source>
        <dbReference type="Proteomes" id="UP000311713"/>
    </source>
</evidence>
<dbReference type="InterPro" id="IPR007278">
    <property type="entry name" value="DUF397"/>
</dbReference>
<reference evidence="2 3" key="1">
    <citation type="submission" date="2019-06" db="EMBL/GenBank/DDBJ databases">
        <title>Draft genome of Streptomyces sedi sp. JCM16909.</title>
        <authorList>
            <person name="Klykleung N."/>
            <person name="Tanasupawat S."/>
            <person name="Kudo T."/>
            <person name="Yuki M."/>
            <person name="Ohkuma M."/>
        </authorList>
    </citation>
    <scope>NUCLEOTIDE SEQUENCE [LARGE SCALE GENOMIC DNA]</scope>
    <source>
        <strain evidence="2 3">JCM 16909</strain>
    </source>
</reference>
<dbReference type="OrthoDB" id="4562195at2"/>
<evidence type="ECO:0000259" key="1">
    <source>
        <dbReference type="Pfam" id="PF04149"/>
    </source>
</evidence>
<keyword evidence="3" id="KW-1185">Reference proteome</keyword>
<proteinExistence type="predicted"/>
<dbReference type="Proteomes" id="UP000311713">
    <property type="component" value="Unassembled WGS sequence"/>
</dbReference>
<comment type="caution">
    <text evidence="2">The sequence shown here is derived from an EMBL/GenBank/DDBJ whole genome shotgun (WGS) entry which is preliminary data.</text>
</comment>
<feature type="domain" description="DUF397" evidence="1">
    <location>
        <begin position="8"/>
        <end position="59"/>
    </location>
</feature>
<evidence type="ECO:0000313" key="2">
    <source>
        <dbReference type="EMBL" id="TNM33702.1"/>
    </source>
</evidence>
<sequence>MNTPGETHWFKSSYSNNGGACVEVAALTGARHGVRDSKRADGPFLTFRPAAWRAFLHAVEERGTR</sequence>